<proteinExistence type="predicted"/>
<dbReference type="Proteomes" id="UP000095287">
    <property type="component" value="Unplaced"/>
</dbReference>
<keyword evidence="2" id="KW-1185">Reference proteome</keyword>
<dbReference type="AlphaFoldDB" id="A0A1I7YST9"/>
<accession>A0A1I7YST9</accession>
<protein>
    <submittedName>
        <fullName evidence="3">Mediator complex subunit 8</fullName>
    </submittedName>
</protein>
<evidence type="ECO:0000313" key="3">
    <source>
        <dbReference type="WBParaSite" id="L893_g19377.t1"/>
    </source>
</evidence>
<feature type="region of interest" description="Disordered" evidence="1">
    <location>
        <begin position="279"/>
        <end position="311"/>
    </location>
</feature>
<evidence type="ECO:0000313" key="2">
    <source>
        <dbReference type="Proteomes" id="UP000095287"/>
    </source>
</evidence>
<reference evidence="3" key="1">
    <citation type="submission" date="2016-11" db="UniProtKB">
        <authorList>
            <consortium name="WormBaseParasite"/>
        </authorList>
    </citation>
    <scope>IDENTIFICATION</scope>
</reference>
<dbReference type="WBParaSite" id="L893_g19377.t1">
    <property type="protein sequence ID" value="L893_g19377.t1"/>
    <property type="gene ID" value="L893_g19377"/>
</dbReference>
<name>A0A1I7YST9_9BILA</name>
<organism evidence="2 3">
    <name type="scientific">Steinernema glaseri</name>
    <dbReference type="NCBI Taxonomy" id="37863"/>
    <lineage>
        <taxon>Eukaryota</taxon>
        <taxon>Metazoa</taxon>
        <taxon>Ecdysozoa</taxon>
        <taxon>Nematoda</taxon>
        <taxon>Chromadorea</taxon>
        <taxon>Rhabditida</taxon>
        <taxon>Tylenchina</taxon>
        <taxon>Panagrolaimomorpha</taxon>
        <taxon>Strongyloidoidea</taxon>
        <taxon>Steinernematidae</taxon>
        <taxon>Steinernema</taxon>
    </lineage>
</organism>
<sequence>MPHGTLCEFPVASRCHRLQPLLLTYGTLIDSYSSMDPIEGLTRAQVEALRSKPQDLQAKLRNVIAKRQKFIDFLDSMECGFENMEENLQNADDVLGRIQHLGQVLKKHDVPFNPYCTNEQERPDIYVDWTPIPLLNQWLTDFVNKKSERQSGSELNDDNLARPTQEDIVRAIDDIEAQARIEGSTALLKDLEKYVGNRKEEFALDVCHRLLEDFKNRHISPIEAMLQCAVRTEMPLNPLQDAPRFSVGSNVLTYNDARKQIVAAIENGEVDLEEEEDVIVLSDDSEDEEEEDTGASDEGMEDSDEDIIWLS</sequence>
<evidence type="ECO:0000256" key="1">
    <source>
        <dbReference type="SAM" id="MobiDB-lite"/>
    </source>
</evidence>